<organism evidence="10 11">
    <name type="scientific">Phaeobacter gallaeciensis</name>
    <dbReference type="NCBI Taxonomy" id="60890"/>
    <lineage>
        <taxon>Bacteria</taxon>
        <taxon>Pseudomonadati</taxon>
        <taxon>Pseudomonadota</taxon>
        <taxon>Alphaproteobacteria</taxon>
        <taxon>Rhodobacterales</taxon>
        <taxon>Roseobacteraceae</taxon>
        <taxon>Phaeobacter</taxon>
    </lineage>
</organism>
<evidence type="ECO:0000256" key="1">
    <source>
        <dbReference type="ARBA" id="ARBA00004651"/>
    </source>
</evidence>
<dbReference type="InterPro" id="IPR036640">
    <property type="entry name" value="ABC1_TM_sf"/>
</dbReference>
<dbReference type="InterPro" id="IPR003439">
    <property type="entry name" value="ABC_transporter-like_ATP-bd"/>
</dbReference>
<evidence type="ECO:0000313" key="10">
    <source>
        <dbReference type="EMBL" id="ANP36711.1"/>
    </source>
</evidence>
<dbReference type="InterPro" id="IPR014710">
    <property type="entry name" value="RmlC-like_jellyroll"/>
</dbReference>
<evidence type="ECO:0000313" key="11">
    <source>
        <dbReference type="Proteomes" id="UP000092565"/>
    </source>
</evidence>
<keyword evidence="3 6" id="KW-1133">Transmembrane helix</keyword>
<keyword evidence="2 6" id="KW-0812">Transmembrane</keyword>
<dbReference type="Proteomes" id="UP000092565">
    <property type="component" value="Chromosome"/>
</dbReference>
<evidence type="ECO:0000256" key="5">
    <source>
        <dbReference type="SAM" id="MobiDB-lite"/>
    </source>
</evidence>
<feature type="transmembrane region" description="Helical" evidence="6">
    <location>
        <begin position="78"/>
        <end position="96"/>
    </location>
</feature>
<feature type="compositionally biased region" description="Basic and acidic residues" evidence="5">
    <location>
        <begin position="467"/>
        <end position="482"/>
    </location>
</feature>
<dbReference type="PROSITE" id="PS50929">
    <property type="entry name" value="ABC_TM1F"/>
    <property type="match status" value="1"/>
</dbReference>
<evidence type="ECO:0000256" key="3">
    <source>
        <dbReference type="ARBA" id="ARBA00022989"/>
    </source>
</evidence>
<proteinExistence type="predicted"/>
<feature type="domain" description="ABC transmembrane type-1" evidence="9">
    <location>
        <begin position="52"/>
        <end position="325"/>
    </location>
</feature>
<dbReference type="Gene3D" id="1.20.1560.10">
    <property type="entry name" value="ABC transporter type 1, transmembrane domain"/>
    <property type="match status" value="1"/>
</dbReference>
<evidence type="ECO:0000259" key="8">
    <source>
        <dbReference type="PROSITE" id="PS50893"/>
    </source>
</evidence>
<reference evidence="10 11" key="1">
    <citation type="submission" date="2016-04" db="EMBL/GenBank/DDBJ databases">
        <authorList>
            <person name="Evans L.H."/>
            <person name="Alamgir A."/>
            <person name="Owens N."/>
            <person name="Weber N.D."/>
            <person name="Virtaneva K."/>
            <person name="Barbian K."/>
            <person name="Babar A."/>
            <person name="Rosenke K."/>
        </authorList>
    </citation>
    <scope>NUCLEOTIDE SEQUENCE [LARGE SCALE GENOMIC DNA]</scope>
    <source>
        <strain evidence="10 11">JL2886</strain>
    </source>
</reference>
<dbReference type="GO" id="GO:0005886">
    <property type="term" value="C:plasma membrane"/>
    <property type="evidence" value="ECO:0007669"/>
    <property type="project" value="UniProtKB-SubCell"/>
</dbReference>
<dbReference type="GO" id="GO:0016887">
    <property type="term" value="F:ATP hydrolysis activity"/>
    <property type="evidence" value="ECO:0007669"/>
    <property type="project" value="InterPro"/>
</dbReference>
<dbReference type="Gene3D" id="2.60.120.10">
    <property type="entry name" value="Jelly Rolls"/>
    <property type="match status" value="1"/>
</dbReference>
<dbReference type="SUPFAM" id="SSF51206">
    <property type="entry name" value="cAMP-binding domain-like"/>
    <property type="match status" value="1"/>
</dbReference>
<dbReference type="GO" id="GO:0015421">
    <property type="term" value="F:ABC-type oligopeptide transporter activity"/>
    <property type="evidence" value="ECO:0007669"/>
    <property type="project" value="TreeGrafter"/>
</dbReference>
<evidence type="ECO:0000259" key="9">
    <source>
        <dbReference type="PROSITE" id="PS50929"/>
    </source>
</evidence>
<feature type="region of interest" description="Disordered" evidence="5">
    <location>
        <begin position="461"/>
        <end position="483"/>
    </location>
</feature>
<dbReference type="SUPFAM" id="SSF52540">
    <property type="entry name" value="P-loop containing nucleoside triphosphate hydrolases"/>
    <property type="match status" value="2"/>
</dbReference>
<dbReference type="PATRIC" id="fig|60890.4.peg.1760"/>
<dbReference type="SMART" id="SM00100">
    <property type="entry name" value="cNMP"/>
    <property type="match status" value="1"/>
</dbReference>
<feature type="transmembrane region" description="Helical" evidence="6">
    <location>
        <begin position="171"/>
        <end position="196"/>
    </location>
</feature>
<feature type="domain" description="ABC transporter" evidence="8">
    <location>
        <begin position="362"/>
        <end position="884"/>
    </location>
</feature>
<dbReference type="AlphaFoldDB" id="A0A1B0ZRF8"/>
<dbReference type="PROSITE" id="PS50042">
    <property type="entry name" value="CNMP_BINDING_3"/>
    <property type="match status" value="1"/>
</dbReference>
<sequence length="1048" mass="116367">MRAGSGPLKRPQDLPATLFSFIWAYSRRQQLVLLALTVLTFPFLYASLELPKRIINDAIGAETPVIMVWGQDIAQVEYLLILCFGFLAAVVIGGMMKMRLNTLKGIVAERLLRRLRYTLINRMLRFPKPYFRTTSQGELVSMITSESEPMGGLMGDAVAQPVFQLGQMLTIVAFLFMQSVWFGLVSIALIPLQAWLIPMLQRQINLLNKDRIQEVRMLASEIGETAAGMSDLRANGGWRYRMAQVSDRLGRLFEIRRRIYTKKYFMKFLNNLIGHMTPFVFYSAGGVLAIRGDITVGALVAALAAYKDLSAPWKELLTYYNQVQDMSLRWKIMLERFAPRGMIDAELIEGEPSEIPHLRGDIELRNVSVRDADGTVVLQDISLTIPAGARVAVKSTSDAERAAFGQLLVRETLPSQGSIQVAGHRLDSLHQGVIAARIGYAYSHPYLFSGSLGDNVLMPLRSRPGKSSRDQATLRKQVESKRAGNSGDLLEADWVNPELAGLGSEGDVRDWWFQLIEAMGIDEQLFQRTLHARFQDGTHPALVQHIIRLRPLIRERLEAEGLDDAVHHFDPERFNPAMPLAGNLLFAAPSRDIPVEELLAPDGLLLRLVREQGLTGETMGIGLGVVETLIKTFGREDIDHPLFQRLGLEEDLYRRICSAAERYAAQGADDLPEAEQALLMTVPFLLTEEQIGSGLPAGFKERILKIRQSHAAQLIAQTGGLFRPLDPKSYFPRLTVLENALFGKISLRAGARAAQVESLVAEVLDTHGLRKRLALILYDLPTGLGGSLLEPVFQERAAFTRAAIKRPDILILDKVLASHTAENRLRTREKLRDLMPQTTMIFMEDTIQHPERYDLYVEIRDGRIDGVERRPLGSPEGAAAADFSAKFDIIAATELFSQLDARNQRLLAFSAGWHEVPAGEMVFSHGDSGDAVYLCLSGRADLTFPDAHAGAPPVTVIEPGRLIGDLAVILDQPRTMNLRATENCRFLRIGAAEYRAVIESDINVALRLLETVAGNLATARDKMVSIAHQTGGTISEDRPLKDADPNAE</sequence>
<dbReference type="EMBL" id="CP015124">
    <property type="protein sequence ID" value="ANP36711.1"/>
    <property type="molecule type" value="Genomic_DNA"/>
</dbReference>
<dbReference type="InterPro" id="IPR018490">
    <property type="entry name" value="cNMP-bd_dom_sf"/>
</dbReference>
<feature type="transmembrane region" description="Helical" evidence="6">
    <location>
        <begin position="31"/>
        <end position="48"/>
    </location>
</feature>
<dbReference type="Pfam" id="PF00664">
    <property type="entry name" value="ABC_membrane"/>
    <property type="match status" value="1"/>
</dbReference>
<gene>
    <name evidence="10" type="ORF">JL2886_01803</name>
</gene>
<dbReference type="Pfam" id="PF00027">
    <property type="entry name" value="cNMP_binding"/>
    <property type="match status" value="1"/>
</dbReference>
<keyword evidence="11" id="KW-1185">Reference proteome</keyword>
<keyword evidence="4 6" id="KW-0472">Membrane</keyword>
<evidence type="ECO:0000256" key="6">
    <source>
        <dbReference type="SAM" id="Phobius"/>
    </source>
</evidence>
<evidence type="ECO:0000256" key="4">
    <source>
        <dbReference type="ARBA" id="ARBA00023136"/>
    </source>
</evidence>
<dbReference type="InterPro" id="IPR000595">
    <property type="entry name" value="cNMP-bd_dom"/>
</dbReference>
<comment type="subcellular location">
    <subcellularLocation>
        <location evidence="1">Cell membrane</location>
        <topology evidence="1">Multi-pass membrane protein</topology>
    </subcellularLocation>
</comment>
<name>A0A1B0ZRF8_9RHOB</name>
<dbReference type="GO" id="GO:0005524">
    <property type="term" value="F:ATP binding"/>
    <property type="evidence" value="ECO:0007669"/>
    <property type="project" value="InterPro"/>
</dbReference>
<dbReference type="PANTHER" id="PTHR43394">
    <property type="entry name" value="ATP-DEPENDENT PERMEASE MDL1, MITOCHONDRIAL"/>
    <property type="match status" value="1"/>
</dbReference>
<evidence type="ECO:0000259" key="7">
    <source>
        <dbReference type="PROSITE" id="PS50042"/>
    </source>
</evidence>
<accession>A0A1B0ZRF8</accession>
<dbReference type="InterPro" id="IPR027417">
    <property type="entry name" value="P-loop_NTPase"/>
</dbReference>
<dbReference type="Gene3D" id="3.40.50.300">
    <property type="entry name" value="P-loop containing nucleotide triphosphate hydrolases"/>
    <property type="match status" value="2"/>
</dbReference>
<dbReference type="SUPFAM" id="SSF90123">
    <property type="entry name" value="ABC transporter transmembrane region"/>
    <property type="match status" value="1"/>
</dbReference>
<dbReference type="PROSITE" id="PS50893">
    <property type="entry name" value="ABC_TRANSPORTER_2"/>
    <property type="match status" value="1"/>
</dbReference>
<dbReference type="RefSeq" id="WP_065271645.1">
    <property type="nucleotide sequence ID" value="NZ_CP015124.1"/>
</dbReference>
<dbReference type="InterPro" id="IPR039421">
    <property type="entry name" value="Type_1_exporter"/>
</dbReference>
<dbReference type="PANTHER" id="PTHR43394:SF1">
    <property type="entry name" value="ATP-BINDING CASSETTE SUB-FAMILY B MEMBER 10, MITOCHONDRIAL"/>
    <property type="match status" value="1"/>
</dbReference>
<dbReference type="InterPro" id="IPR011527">
    <property type="entry name" value="ABC1_TM_dom"/>
</dbReference>
<evidence type="ECO:0000256" key="2">
    <source>
        <dbReference type="ARBA" id="ARBA00022692"/>
    </source>
</evidence>
<dbReference type="CDD" id="cd00038">
    <property type="entry name" value="CAP_ED"/>
    <property type="match status" value="1"/>
</dbReference>
<protein>
    <submittedName>
        <fullName evidence="10">ABC-type multidrug transport system, ATPase and permease component</fullName>
    </submittedName>
</protein>
<feature type="domain" description="Cyclic nucleotide-binding" evidence="7">
    <location>
        <begin position="895"/>
        <end position="1015"/>
    </location>
</feature>